<reference evidence="2" key="2">
    <citation type="journal article" date="2015" name="Data Brief">
        <title>Shoot transcriptome of the giant reed, Arundo donax.</title>
        <authorList>
            <person name="Barrero R.A."/>
            <person name="Guerrero F.D."/>
            <person name="Moolhuijzen P."/>
            <person name="Goolsby J.A."/>
            <person name="Tidwell J."/>
            <person name="Bellgard S.E."/>
            <person name="Bellgard M.I."/>
        </authorList>
    </citation>
    <scope>NUCLEOTIDE SEQUENCE</scope>
    <source>
        <tissue evidence="2">Shoot tissue taken approximately 20 cm above the soil surface</tissue>
    </source>
</reference>
<dbReference type="AlphaFoldDB" id="A0A0A8ZX39"/>
<protein>
    <submittedName>
        <fullName evidence="2">Uncharacterized protein</fullName>
    </submittedName>
</protein>
<name>A0A0A8ZX39_ARUDO</name>
<feature type="compositionally biased region" description="Low complexity" evidence="1">
    <location>
        <begin position="1"/>
        <end position="12"/>
    </location>
</feature>
<dbReference type="EMBL" id="GBRH01254509">
    <property type="protein sequence ID" value="JAD43386.1"/>
    <property type="molecule type" value="Transcribed_RNA"/>
</dbReference>
<proteinExistence type="predicted"/>
<feature type="compositionally biased region" description="Low complexity" evidence="1">
    <location>
        <begin position="22"/>
        <end position="31"/>
    </location>
</feature>
<reference evidence="2" key="1">
    <citation type="submission" date="2014-09" db="EMBL/GenBank/DDBJ databases">
        <authorList>
            <person name="Magalhaes I.L.F."/>
            <person name="Oliveira U."/>
            <person name="Santos F.R."/>
            <person name="Vidigal T.H.D.A."/>
            <person name="Brescovit A.D."/>
            <person name="Santos A.J."/>
        </authorList>
    </citation>
    <scope>NUCLEOTIDE SEQUENCE</scope>
    <source>
        <tissue evidence="2">Shoot tissue taken approximately 20 cm above the soil surface</tissue>
    </source>
</reference>
<evidence type="ECO:0000256" key="1">
    <source>
        <dbReference type="SAM" id="MobiDB-lite"/>
    </source>
</evidence>
<sequence length="68" mass="7007">MSAATTTGAPAATPSPAPTPSSGPTSSSTSSEHPVRALITKLIGLIARVFVCCMIDKPVGYYYQFACE</sequence>
<feature type="region of interest" description="Disordered" evidence="1">
    <location>
        <begin position="1"/>
        <end position="33"/>
    </location>
</feature>
<organism evidence="2">
    <name type="scientific">Arundo donax</name>
    <name type="common">Giant reed</name>
    <name type="synonym">Donax arundinaceus</name>
    <dbReference type="NCBI Taxonomy" id="35708"/>
    <lineage>
        <taxon>Eukaryota</taxon>
        <taxon>Viridiplantae</taxon>
        <taxon>Streptophyta</taxon>
        <taxon>Embryophyta</taxon>
        <taxon>Tracheophyta</taxon>
        <taxon>Spermatophyta</taxon>
        <taxon>Magnoliopsida</taxon>
        <taxon>Liliopsida</taxon>
        <taxon>Poales</taxon>
        <taxon>Poaceae</taxon>
        <taxon>PACMAD clade</taxon>
        <taxon>Arundinoideae</taxon>
        <taxon>Arundineae</taxon>
        <taxon>Arundo</taxon>
    </lineage>
</organism>
<evidence type="ECO:0000313" key="2">
    <source>
        <dbReference type="EMBL" id="JAD43386.1"/>
    </source>
</evidence>
<accession>A0A0A8ZX39</accession>